<keyword evidence="3" id="KW-1185">Reference proteome</keyword>
<accession>A0A3G2R621</accession>
<sequence length="63" mass="7263">MADKKTAEVQPKYSREELLENAEALFNCKPEVIAGALHGNKQREFTVDEMKKLINDFLKRKVV</sequence>
<proteinExistence type="predicted"/>
<dbReference type="Pfam" id="PF26160">
    <property type="entry name" value="YqzN_YkzM"/>
    <property type="match status" value="1"/>
</dbReference>
<reference evidence="2 3" key="1">
    <citation type="submission" date="2018-10" db="EMBL/GenBank/DDBJ databases">
        <authorList>
            <person name="Zhang X."/>
        </authorList>
    </citation>
    <scope>NUCLEOTIDE SEQUENCE [LARGE SCALE GENOMIC DNA]</scope>
    <source>
        <strain evidence="2 3">SK-G1</strain>
    </source>
</reference>
<dbReference type="Proteomes" id="UP000280960">
    <property type="component" value="Chromosome"/>
</dbReference>
<dbReference type="InterPro" id="IPR058869">
    <property type="entry name" value="YqzN_YkzM"/>
</dbReference>
<protein>
    <recommendedName>
        <fullName evidence="1">YqzN/YkzM domain-containing protein</fullName>
    </recommendedName>
</protein>
<organism evidence="2 3">
    <name type="scientific">Biomaibacter acetigenes</name>
    <dbReference type="NCBI Taxonomy" id="2316383"/>
    <lineage>
        <taxon>Bacteria</taxon>
        <taxon>Bacillati</taxon>
        <taxon>Bacillota</taxon>
        <taxon>Clostridia</taxon>
        <taxon>Thermosediminibacterales</taxon>
        <taxon>Tepidanaerobacteraceae</taxon>
        <taxon>Biomaibacter</taxon>
    </lineage>
</organism>
<dbReference type="EMBL" id="CP033169">
    <property type="protein sequence ID" value="AYO30805.1"/>
    <property type="molecule type" value="Genomic_DNA"/>
</dbReference>
<evidence type="ECO:0000259" key="1">
    <source>
        <dbReference type="Pfam" id="PF26160"/>
    </source>
</evidence>
<evidence type="ECO:0000313" key="3">
    <source>
        <dbReference type="Proteomes" id="UP000280960"/>
    </source>
</evidence>
<dbReference type="RefSeq" id="WP_122014823.1">
    <property type="nucleotide sequence ID" value="NZ_CP033169.1"/>
</dbReference>
<dbReference type="KEGG" id="bacg:D2962_09455"/>
<name>A0A3G2R621_9FIRM</name>
<dbReference type="AlphaFoldDB" id="A0A3G2R621"/>
<gene>
    <name evidence="2" type="ORF">D2962_09455</name>
</gene>
<evidence type="ECO:0000313" key="2">
    <source>
        <dbReference type="EMBL" id="AYO30805.1"/>
    </source>
</evidence>
<feature type="domain" description="YqzN/YkzM" evidence="1">
    <location>
        <begin position="11"/>
        <end position="61"/>
    </location>
</feature>